<name>G8JPG5_ERECY</name>
<dbReference type="KEGG" id="erc:Ecym_2730"/>
<keyword evidence="4" id="KW-1185">Reference proteome</keyword>
<dbReference type="GeneID" id="11470809"/>
<reference evidence="4" key="1">
    <citation type="journal article" date="2012" name="G3 (Bethesda)">
        <title>Pichia sorbitophila, an interspecies yeast hybrid reveals early steps of genome resolution following polyploidization.</title>
        <authorList>
            <person name="Leh Louis V."/>
            <person name="Despons L."/>
            <person name="Friedrich A."/>
            <person name="Martin T."/>
            <person name="Durrens P."/>
            <person name="Casaregola S."/>
            <person name="Neuveglise C."/>
            <person name="Fairhead C."/>
            <person name="Marck C."/>
            <person name="Cruz J.A."/>
            <person name="Straub M.L."/>
            <person name="Kugler V."/>
            <person name="Sacerdot C."/>
            <person name="Uzunov Z."/>
            <person name="Thierry A."/>
            <person name="Weiss S."/>
            <person name="Bleykasten C."/>
            <person name="De Montigny J."/>
            <person name="Jacques N."/>
            <person name="Jung P."/>
            <person name="Lemaire M."/>
            <person name="Mallet S."/>
            <person name="Morel G."/>
            <person name="Richard G.F."/>
            <person name="Sarkar A."/>
            <person name="Savel G."/>
            <person name="Schacherer J."/>
            <person name="Seret M.L."/>
            <person name="Talla E."/>
            <person name="Samson G."/>
            <person name="Jubin C."/>
            <person name="Poulain J."/>
            <person name="Vacherie B."/>
            <person name="Barbe V."/>
            <person name="Pelletier E."/>
            <person name="Sherman D.J."/>
            <person name="Westhof E."/>
            <person name="Weissenbach J."/>
            <person name="Baret P.V."/>
            <person name="Wincker P."/>
            <person name="Gaillardin C."/>
            <person name="Dujon B."/>
            <person name="Souciet J.L."/>
        </authorList>
    </citation>
    <scope>NUCLEOTIDE SEQUENCE [LARGE SCALE GENOMIC DNA]</scope>
    <source>
        <strain evidence="4">CBS 270.75 / DBVPG 7215 / KCTC 17166 / NRRL Y-17582</strain>
    </source>
</reference>
<dbReference type="EMBL" id="CP002498">
    <property type="protein sequence ID" value="AET38432.1"/>
    <property type="molecule type" value="Genomic_DNA"/>
</dbReference>
<evidence type="ECO:0000256" key="1">
    <source>
        <dbReference type="SAM" id="Coils"/>
    </source>
</evidence>
<evidence type="ECO:0000313" key="4">
    <source>
        <dbReference type="Proteomes" id="UP000006790"/>
    </source>
</evidence>
<evidence type="ECO:0000313" key="3">
    <source>
        <dbReference type="EMBL" id="AET38432.1"/>
    </source>
</evidence>
<proteinExistence type="predicted"/>
<keyword evidence="1" id="KW-0175">Coiled coil</keyword>
<dbReference type="OrthoDB" id="4035460at2759"/>
<organism evidence="3 4">
    <name type="scientific">Eremothecium cymbalariae (strain CBS 270.75 / DBVPG 7215 / KCTC 17166 / NRRL Y-17582)</name>
    <name type="common">Yeast</name>
    <dbReference type="NCBI Taxonomy" id="931890"/>
    <lineage>
        <taxon>Eukaryota</taxon>
        <taxon>Fungi</taxon>
        <taxon>Dikarya</taxon>
        <taxon>Ascomycota</taxon>
        <taxon>Saccharomycotina</taxon>
        <taxon>Saccharomycetes</taxon>
        <taxon>Saccharomycetales</taxon>
        <taxon>Saccharomycetaceae</taxon>
        <taxon>Eremothecium</taxon>
    </lineage>
</organism>
<evidence type="ECO:0008006" key="5">
    <source>
        <dbReference type="Google" id="ProtNLM"/>
    </source>
</evidence>
<dbReference type="AlphaFoldDB" id="G8JPG5"/>
<dbReference type="InParanoid" id="G8JPG5"/>
<dbReference type="HOGENOM" id="CLU_1199825_0_0_1"/>
<accession>G8JPG5</accession>
<feature type="region of interest" description="Disordered" evidence="2">
    <location>
        <begin position="113"/>
        <end position="159"/>
    </location>
</feature>
<evidence type="ECO:0000256" key="2">
    <source>
        <dbReference type="SAM" id="MobiDB-lite"/>
    </source>
</evidence>
<feature type="coiled-coil region" evidence="1">
    <location>
        <begin position="32"/>
        <end position="112"/>
    </location>
</feature>
<feature type="compositionally biased region" description="Low complexity" evidence="2">
    <location>
        <begin position="126"/>
        <end position="147"/>
    </location>
</feature>
<dbReference type="RefSeq" id="XP_003645249.1">
    <property type="nucleotide sequence ID" value="XM_003645201.1"/>
</dbReference>
<dbReference type="FunCoup" id="G8JPG5">
    <property type="interactions" value="369"/>
</dbReference>
<sequence>MDKIKSLDQAWDVIKTLQQQLADLDTTGKEYEFQLEQTIEVLRRELEEVQHHATETITKLEIQIDELQEQNRQWESKYISEREQNGHLIQDKLILQCELEQMKEEVARIRIDEQYDVDSNSDSDKSSSPTTPDSMSPSGLGPPLASPIAFDRPMASSNVGSSISVKNRLPIENIIGLPSQHHSSCSPQIRVMFKGASLMLQSMIGDDSKMIVPSLSQATVMATTSSQTPKR</sequence>
<dbReference type="STRING" id="931890.G8JPG5"/>
<gene>
    <name evidence="3" type="ordered locus">Ecym_2730</name>
</gene>
<dbReference type="OMA" id="HHATETI"/>
<protein>
    <recommendedName>
        <fullName evidence="5">NUDE domain-containing protein</fullName>
    </recommendedName>
</protein>
<dbReference type="Proteomes" id="UP000006790">
    <property type="component" value="Chromosome 2"/>
</dbReference>